<evidence type="ECO:0000313" key="2">
    <source>
        <dbReference type="EMBL" id="CEI39836.1"/>
    </source>
</evidence>
<protein>
    <submittedName>
        <fullName evidence="2">Uncharacterized protein</fullName>
    </submittedName>
</protein>
<accession>A0A2L2SPL7</accession>
<proteinExistence type="predicted"/>
<dbReference type="EMBL" id="LN649232">
    <property type="protein sequence ID" value="CEI39836.1"/>
    <property type="molecule type" value="Genomic_DNA"/>
</dbReference>
<dbReference type="Proteomes" id="UP000245910">
    <property type="component" value="Chromosome IIII"/>
</dbReference>
<evidence type="ECO:0000256" key="1">
    <source>
        <dbReference type="SAM" id="MobiDB-lite"/>
    </source>
</evidence>
<feature type="region of interest" description="Disordered" evidence="1">
    <location>
        <begin position="57"/>
        <end position="79"/>
    </location>
</feature>
<organism evidence="2 3">
    <name type="scientific">Fusarium venenatum</name>
    <dbReference type="NCBI Taxonomy" id="56646"/>
    <lineage>
        <taxon>Eukaryota</taxon>
        <taxon>Fungi</taxon>
        <taxon>Dikarya</taxon>
        <taxon>Ascomycota</taxon>
        <taxon>Pezizomycotina</taxon>
        <taxon>Sordariomycetes</taxon>
        <taxon>Hypocreomycetidae</taxon>
        <taxon>Hypocreales</taxon>
        <taxon>Nectriaceae</taxon>
        <taxon>Fusarium</taxon>
    </lineage>
</organism>
<keyword evidence="3" id="KW-1185">Reference proteome</keyword>
<reference evidence="3" key="1">
    <citation type="submission" date="2014-10" db="EMBL/GenBank/DDBJ databases">
        <authorList>
            <person name="King R."/>
        </authorList>
    </citation>
    <scope>NUCLEOTIDE SEQUENCE [LARGE SCALE GENOMIC DNA]</scope>
    <source>
        <strain evidence="3">A3/5</strain>
    </source>
</reference>
<name>A0A2L2SPL7_9HYPO</name>
<evidence type="ECO:0000313" key="3">
    <source>
        <dbReference type="Proteomes" id="UP000245910"/>
    </source>
</evidence>
<sequence length="79" mass="8356">MSATCDVAHKTSVEIVASAPATIANTDLTETFAAAAEARTATEGLIDTDITIEFATTESTATDSDSLRLRQKQLRTPQL</sequence>
<dbReference type="AlphaFoldDB" id="A0A2L2SPL7"/>